<protein>
    <submittedName>
        <fullName evidence="1">Uncharacterized protein</fullName>
    </submittedName>
</protein>
<dbReference type="AlphaFoldDB" id="A0A1E7FS35"/>
<accession>A0A1E7FS35</accession>
<name>A0A1E7FS35_9STRA</name>
<keyword evidence="2" id="KW-1185">Reference proteome</keyword>
<dbReference type="InParanoid" id="A0A1E7FS35"/>
<reference evidence="1 2" key="1">
    <citation type="submission" date="2016-09" db="EMBL/GenBank/DDBJ databases">
        <title>Extensive genetic diversity and differential bi-allelic expression allows diatom success in the polar Southern Ocean.</title>
        <authorList>
            <consortium name="DOE Joint Genome Institute"/>
            <person name="Mock T."/>
            <person name="Otillar R.P."/>
            <person name="Strauss J."/>
            <person name="Dupont C."/>
            <person name="Frickenhaus S."/>
            <person name="Maumus F."/>
            <person name="Mcmullan M."/>
            <person name="Sanges R."/>
            <person name="Schmutz J."/>
            <person name="Toseland A."/>
            <person name="Valas R."/>
            <person name="Veluchamy A."/>
            <person name="Ward B.J."/>
            <person name="Allen A."/>
            <person name="Barry K."/>
            <person name="Falciatore A."/>
            <person name="Ferrante M."/>
            <person name="Fortunato A.E."/>
            <person name="Gloeckner G."/>
            <person name="Gruber A."/>
            <person name="Hipkin R."/>
            <person name="Janech M."/>
            <person name="Kroth P."/>
            <person name="Leese F."/>
            <person name="Lindquist E."/>
            <person name="Lyon B.R."/>
            <person name="Martin J."/>
            <person name="Mayer C."/>
            <person name="Parker M."/>
            <person name="Quesneville H."/>
            <person name="Raymond J."/>
            <person name="Uhlig C."/>
            <person name="Valentin K.U."/>
            <person name="Worden A.Z."/>
            <person name="Armbrust E.V."/>
            <person name="Bowler C."/>
            <person name="Green B."/>
            <person name="Moulton V."/>
            <person name="Van Oosterhout C."/>
            <person name="Grigoriev I."/>
        </authorList>
    </citation>
    <scope>NUCLEOTIDE SEQUENCE [LARGE SCALE GENOMIC DNA]</scope>
    <source>
        <strain evidence="1 2">CCMP1102</strain>
    </source>
</reference>
<sequence>MRRRQVEFGRVTTLVLAAAAAFSQVAVLKLPVQYKTGVSFFGMCPIGSVPFVKKWLLNENKIKNMVRSFTTSQAIKAKVYKFRAQAATYTSAKSNSKRSLELFQQRCQGLSSNARQYDSQFDLMLQDSKPPPPAGVLNTEDGYIEGRLDKQINNVYMKNRMTMPRRDALYVKDDWSCDATKSGSADWDNCVTQCKDIIRSTVDYFAVTKSADDNMKLSQPSTKKDIEDMVWNPNIVLGTDYSRFYPAVDRMKWLMNTNSLTEKQAKNKVMMEYLENF</sequence>
<dbReference type="Proteomes" id="UP000095751">
    <property type="component" value="Unassembled WGS sequence"/>
</dbReference>
<evidence type="ECO:0000313" key="1">
    <source>
        <dbReference type="EMBL" id="OEU20924.1"/>
    </source>
</evidence>
<proteinExistence type="predicted"/>
<dbReference type="OrthoDB" id="10651155at2759"/>
<evidence type="ECO:0000313" key="2">
    <source>
        <dbReference type="Proteomes" id="UP000095751"/>
    </source>
</evidence>
<dbReference type="EMBL" id="KV784354">
    <property type="protein sequence ID" value="OEU20924.1"/>
    <property type="molecule type" value="Genomic_DNA"/>
</dbReference>
<dbReference type="KEGG" id="fcy:FRACYDRAFT_234555"/>
<organism evidence="1 2">
    <name type="scientific">Fragilariopsis cylindrus CCMP1102</name>
    <dbReference type="NCBI Taxonomy" id="635003"/>
    <lineage>
        <taxon>Eukaryota</taxon>
        <taxon>Sar</taxon>
        <taxon>Stramenopiles</taxon>
        <taxon>Ochrophyta</taxon>
        <taxon>Bacillariophyta</taxon>
        <taxon>Bacillariophyceae</taxon>
        <taxon>Bacillariophycidae</taxon>
        <taxon>Bacillariales</taxon>
        <taxon>Bacillariaceae</taxon>
        <taxon>Fragilariopsis</taxon>
    </lineage>
</organism>
<gene>
    <name evidence="1" type="ORF">FRACYDRAFT_234555</name>
</gene>